<name>B9TQK5_RICCO</name>
<dbReference type="InParanoid" id="B9TQK5"/>
<evidence type="ECO:0000313" key="3">
    <source>
        <dbReference type="Proteomes" id="UP000008311"/>
    </source>
</evidence>
<evidence type="ECO:0000313" key="2">
    <source>
        <dbReference type="EMBL" id="EEF21859.1"/>
    </source>
</evidence>
<feature type="compositionally biased region" description="Basic and acidic residues" evidence="1">
    <location>
        <begin position="95"/>
        <end position="107"/>
    </location>
</feature>
<feature type="region of interest" description="Disordered" evidence="1">
    <location>
        <begin position="1"/>
        <end position="167"/>
    </location>
</feature>
<feature type="compositionally biased region" description="Basic and acidic residues" evidence="1">
    <location>
        <begin position="149"/>
        <end position="167"/>
    </location>
</feature>
<reference evidence="3" key="1">
    <citation type="journal article" date="2010" name="Nat. Biotechnol.">
        <title>Draft genome sequence of the oilseed species Ricinus communis.</title>
        <authorList>
            <person name="Chan A.P."/>
            <person name="Crabtree J."/>
            <person name="Zhao Q."/>
            <person name="Lorenzi H."/>
            <person name="Orvis J."/>
            <person name="Puiu D."/>
            <person name="Melake-Berhan A."/>
            <person name="Jones K.M."/>
            <person name="Redman J."/>
            <person name="Chen G."/>
            <person name="Cahoon E.B."/>
            <person name="Gedil M."/>
            <person name="Stanke M."/>
            <person name="Haas B.J."/>
            <person name="Wortman J.R."/>
            <person name="Fraser-Liggett C.M."/>
            <person name="Ravel J."/>
            <person name="Rabinowicz P.D."/>
        </authorList>
    </citation>
    <scope>NUCLEOTIDE SEQUENCE [LARGE SCALE GENOMIC DNA]</scope>
    <source>
        <strain evidence="3">cv. Hale</strain>
    </source>
</reference>
<feature type="non-terminal residue" evidence="2">
    <location>
        <position position="1"/>
    </location>
</feature>
<dbReference type="Proteomes" id="UP000008311">
    <property type="component" value="Unassembled WGS sequence"/>
</dbReference>
<accession>B9TQK5</accession>
<feature type="non-terminal residue" evidence="2">
    <location>
        <position position="167"/>
    </location>
</feature>
<dbReference type="EMBL" id="EQ998962">
    <property type="protein sequence ID" value="EEF21859.1"/>
    <property type="molecule type" value="Genomic_DNA"/>
</dbReference>
<proteinExistence type="predicted"/>
<dbReference type="AlphaFoldDB" id="B9TQK5"/>
<sequence>EVPDQRAPPEQPAHRGGRPPGASGQPPVRGQRFRHPGADPGQEQHPGHGEHREHQPPGTQPDDRPAENRGQHRRGRPDHAQRGQPASRARAGEQIADHRPTEDDPRAARHPLAQPGEVEHREVRGERAHHGKDREQRGAGEQQPTAAERVADRAEHELPRRESDETR</sequence>
<feature type="compositionally biased region" description="Basic and acidic residues" evidence="1">
    <location>
        <begin position="45"/>
        <end position="70"/>
    </location>
</feature>
<protein>
    <submittedName>
        <fullName evidence="2">Uncharacterized protein</fullName>
    </submittedName>
</protein>
<organism evidence="2 3">
    <name type="scientific">Ricinus communis</name>
    <name type="common">Castor bean</name>
    <dbReference type="NCBI Taxonomy" id="3988"/>
    <lineage>
        <taxon>Eukaryota</taxon>
        <taxon>Viridiplantae</taxon>
        <taxon>Streptophyta</taxon>
        <taxon>Embryophyta</taxon>
        <taxon>Tracheophyta</taxon>
        <taxon>Spermatophyta</taxon>
        <taxon>Magnoliopsida</taxon>
        <taxon>eudicotyledons</taxon>
        <taxon>Gunneridae</taxon>
        <taxon>Pentapetalae</taxon>
        <taxon>rosids</taxon>
        <taxon>fabids</taxon>
        <taxon>Malpighiales</taxon>
        <taxon>Euphorbiaceae</taxon>
        <taxon>Acalyphoideae</taxon>
        <taxon>Acalypheae</taxon>
        <taxon>Ricinus</taxon>
    </lineage>
</organism>
<evidence type="ECO:0000256" key="1">
    <source>
        <dbReference type="SAM" id="MobiDB-lite"/>
    </source>
</evidence>
<keyword evidence="3" id="KW-1185">Reference proteome</keyword>
<gene>
    <name evidence="2" type="ORF">RCOM_2079000</name>
</gene>
<feature type="compositionally biased region" description="Basic and acidic residues" evidence="1">
    <location>
        <begin position="117"/>
        <end position="138"/>
    </location>
</feature>